<comment type="caution">
    <text evidence="7">The sequence shown here is derived from an EMBL/GenBank/DDBJ whole genome shotgun (WGS) entry which is preliminary data.</text>
</comment>
<dbReference type="GO" id="GO:0046872">
    <property type="term" value="F:metal ion binding"/>
    <property type="evidence" value="ECO:0007669"/>
    <property type="project" value="UniProtKB-KW"/>
</dbReference>
<dbReference type="Pfam" id="PF01512">
    <property type="entry name" value="Complex1_51K"/>
    <property type="match status" value="1"/>
</dbReference>
<dbReference type="PANTHER" id="PTHR43578:SF3">
    <property type="entry name" value="NADH-QUINONE OXIDOREDUCTASE SUBUNIT F"/>
    <property type="match status" value="1"/>
</dbReference>
<dbReference type="GO" id="GO:0051539">
    <property type="term" value="F:4 iron, 4 sulfur cluster binding"/>
    <property type="evidence" value="ECO:0007669"/>
    <property type="project" value="UniProtKB-KW"/>
</dbReference>
<evidence type="ECO:0000256" key="2">
    <source>
        <dbReference type="ARBA" id="ARBA00022485"/>
    </source>
</evidence>
<dbReference type="Gene3D" id="3.10.20.600">
    <property type="match status" value="1"/>
</dbReference>
<dbReference type="Gene3D" id="3.40.50.11540">
    <property type="entry name" value="NADH-ubiquinone oxidoreductase 51kDa subunit"/>
    <property type="match status" value="1"/>
</dbReference>
<keyword evidence="4" id="KW-0408">Iron</keyword>
<dbReference type="FunFam" id="3.40.50.11540:FF:000001">
    <property type="entry name" value="NADH dehydrogenase [ubiquinone] flavoprotein 1, mitochondrial"/>
    <property type="match status" value="1"/>
</dbReference>
<sequence>YIMSDDPCLELALGILEGGEEESPYIPELLRFEYEFRLVLRRCGYIDPKNINHYIANGGYNGLEETLRMHPEEIIKEVRRSGLRGRGGAGFPTGQKWELCHNAKGEPKYVVCNADEGDPGAFMDRVVLESDPQQVIEGMIIAGYAISAKQGYVYVRAEYPLAIECLQTALNQAKEMGFLGDNILGSGFSFHIEIAKGAGAFVSGEETALMAAVEGKMSTPRPRPPYPAQAGLWGKPTLLNNVKTFANVPLIIQRGADWFSSIGTEGSKGTAVFTLAGKINNAGLAEVPMG</sequence>
<evidence type="ECO:0000256" key="3">
    <source>
        <dbReference type="ARBA" id="ARBA00022723"/>
    </source>
</evidence>
<organism evidence="7">
    <name type="scientific">marine sediment metagenome</name>
    <dbReference type="NCBI Taxonomy" id="412755"/>
    <lineage>
        <taxon>unclassified sequences</taxon>
        <taxon>metagenomes</taxon>
        <taxon>ecological metagenomes</taxon>
    </lineage>
</organism>
<reference evidence="7" key="1">
    <citation type="journal article" date="2014" name="Front. Microbiol.">
        <title>High frequency of phylogenetically diverse reductive dehalogenase-homologous genes in deep subseafloor sedimentary metagenomes.</title>
        <authorList>
            <person name="Kawai M."/>
            <person name="Futagami T."/>
            <person name="Toyoda A."/>
            <person name="Takaki Y."/>
            <person name="Nishi S."/>
            <person name="Hori S."/>
            <person name="Arai W."/>
            <person name="Tsubouchi T."/>
            <person name="Morono Y."/>
            <person name="Uchiyama I."/>
            <person name="Ito T."/>
            <person name="Fujiyama A."/>
            <person name="Inagaki F."/>
            <person name="Takami H."/>
        </authorList>
    </citation>
    <scope>NUCLEOTIDE SEQUENCE</scope>
    <source>
        <strain evidence="7">Expedition CK06-06</strain>
    </source>
</reference>
<evidence type="ECO:0000256" key="4">
    <source>
        <dbReference type="ARBA" id="ARBA00023004"/>
    </source>
</evidence>
<dbReference type="AlphaFoldDB" id="X1FWB6"/>
<dbReference type="InterPro" id="IPR037225">
    <property type="entry name" value="Nuo51_FMN-bd_sf"/>
</dbReference>
<name>X1FWB6_9ZZZZ</name>
<dbReference type="EMBL" id="BARU01019201">
    <property type="protein sequence ID" value="GAH49931.1"/>
    <property type="molecule type" value="Genomic_DNA"/>
</dbReference>
<feature type="non-terminal residue" evidence="7">
    <location>
        <position position="290"/>
    </location>
</feature>
<dbReference type="Gene3D" id="6.10.250.1450">
    <property type="match status" value="1"/>
</dbReference>
<protein>
    <recommendedName>
        <fullName evidence="6">NADH-ubiquinone oxidoreductase 51kDa subunit FMN-binding domain-containing protein</fullName>
    </recommendedName>
</protein>
<keyword evidence="3" id="KW-0479">Metal-binding</keyword>
<gene>
    <name evidence="7" type="ORF">S03H2_31646</name>
</gene>
<evidence type="ECO:0000313" key="7">
    <source>
        <dbReference type="EMBL" id="GAH49931.1"/>
    </source>
</evidence>
<evidence type="ECO:0000259" key="6">
    <source>
        <dbReference type="Pfam" id="PF01512"/>
    </source>
</evidence>
<dbReference type="PANTHER" id="PTHR43578">
    <property type="entry name" value="NADH-QUINONE OXIDOREDUCTASE SUBUNIT F"/>
    <property type="match status" value="1"/>
</dbReference>
<accession>X1FWB6</accession>
<comment type="similarity">
    <text evidence="1">Belongs to the complex I 51 kDa subunit family.</text>
</comment>
<dbReference type="SUPFAM" id="SSF142019">
    <property type="entry name" value="Nqo1 FMN-binding domain-like"/>
    <property type="match status" value="1"/>
</dbReference>
<feature type="domain" description="NADH-ubiquinone oxidoreductase 51kDa subunit FMN-binding" evidence="6">
    <location>
        <begin position="78"/>
        <end position="249"/>
    </location>
</feature>
<evidence type="ECO:0000256" key="5">
    <source>
        <dbReference type="ARBA" id="ARBA00023014"/>
    </source>
</evidence>
<keyword evidence="2" id="KW-0004">4Fe-4S</keyword>
<evidence type="ECO:0000256" key="1">
    <source>
        <dbReference type="ARBA" id="ARBA00007523"/>
    </source>
</evidence>
<keyword evidence="5" id="KW-0411">Iron-sulfur</keyword>
<feature type="non-terminal residue" evidence="7">
    <location>
        <position position="1"/>
    </location>
</feature>
<proteinExistence type="inferred from homology"/>
<dbReference type="InterPro" id="IPR011538">
    <property type="entry name" value="Nuo51_FMN-bd"/>
</dbReference>